<protein>
    <submittedName>
        <fullName evidence="4">M23 family metallopeptidase</fullName>
    </submittedName>
</protein>
<dbReference type="Proteomes" id="UP000326336">
    <property type="component" value="Unassembled WGS sequence"/>
</dbReference>
<keyword evidence="5" id="KW-1185">Reference proteome</keyword>
<organism evidence="4 5">
    <name type="scientific">Bifidobacterium jacchi</name>
    <dbReference type="NCBI Taxonomy" id="2490545"/>
    <lineage>
        <taxon>Bacteria</taxon>
        <taxon>Bacillati</taxon>
        <taxon>Actinomycetota</taxon>
        <taxon>Actinomycetes</taxon>
        <taxon>Bifidobacteriales</taxon>
        <taxon>Bifidobacteriaceae</taxon>
        <taxon>Bifidobacterium</taxon>
    </lineage>
</organism>
<feature type="compositionally biased region" description="Polar residues" evidence="2">
    <location>
        <begin position="19"/>
        <end position="30"/>
    </location>
</feature>
<evidence type="ECO:0000313" key="5">
    <source>
        <dbReference type="Proteomes" id="UP000326336"/>
    </source>
</evidence>
<evidence type="ECO:0000256" key="1">
    <source>
        <dbReference type="ARBA" id="ARBA00022729"/>
    </source>
</evidence>
<dbReference type="InterPro" id="IPR050570">
    <property type="entry name" value="Cell_wall_metabolism_enzyme"/>
</dbReference>
<dbReference type="AlphaFoldDB" id="A0A5N5RJ37"/>
<dbReference type="InterPro" id="IPR011055">
    <property type="entry name" value="Dup_hybrid_motif"/>
</dbReference>
<feature type="region of interest" description="Disordered" evidence="2">
    <location>
        <begin position="14"/>
        <end position="37"/>
    </location>
</feature>
<evidence type="ECO:0000259" key="3">
    <source>
        <dbReference type="Pfam" id="PF01551"/>
    </source>
</evidence>
<proteinExistence type="predicted"/>
<dbReference type="PANTHER" id="PTHR21666:SF289">
    <property type="entry name" value="L-ALA--D-GLU ENDOPEPTIDASE"/>
    <property type="match status" value="1"/>
</dbReference>
<name>A0A5N5RJ37_9BIFI</name>
<dbReference type="CDD" id="cd12797">
    <property type="entry name" value="M23_peptidase"/>
    <property type="match status" value="1"/>
</dbReference>
<dbReference type="SUPFAM" id="SSF51261">
    <property type="entry name" value="Duplicated hybrid motif"/>
    <property type="match status" value="1"/>
</dbReference>
<dbReference type="PANTHER" id="PTHR21666">
    <property type="entry name" value="PEPTIDASE-RELATED"/>
    <property type="match status" value="1"/>
</dbReference>
<dbReference type="Gene3D" id="2.70.70.10">
    <property type="entry name" value="Glucose Permease (Domain IIA)"/>
    <property type="match status" value="1"/>
</dbReference>
<evidence type="ECO:0000313" key="4">
    <source>
        <dbReference type="EMBL" id="KAB5607326.1"/>
    </source>
</evidence>
<dbReference type="InterPro" id="IPR016047">
    <property type="entry name" value="M23ase_b-sheet_dom"/>
</dbReference>
<keyword evidence="1" id="KW-0732">Signal</keyword>
<dbReference type="OrthoDB" id="5245088at2"/>
<dbReference type="GO" id="GO:0004222">
    <property type="term" value="F:metalloendopeptidase activity"/>
    <property type="evidence" value="ECO:0007669"/>
    <property type="project" value="TreeGrafter"/>
</dbReference>
<gene>
    <name evidence="4" type="ORF">EHS19_05260</name>
</gene>
<evidence type="ECO:0000256" key="2">
    <source>
        <dbReference type="SAM" id="MobiDB-lite"/>
    </source>
</evidence>
<reference evidence="4 5" key="1">
    <citation type="journal article" date="2019" name="Int. J. Syst. Evol. Microbiol.">
        <title>Bifidobacterium jacchi sp. nov., isolated from the faeces of a baby common marmoset (Callithrix jacchus).</title>
        <authorList>
            <person name="Modesto M."/>
            <person name="Watanabe K."/>
            <person name="Arita M."/>
            <person name="Satti M."/>
            <person name="Oki K."/>
            <person name="Sciavilla P."/>
            <person name="Patavino C."/>
            <person name="Camma C."/>
            <person name="Michelini S."/>
            <person name="Sgorbati B."/>
            <person name="Mattarelli P."/>
        </authorList>
    </citation>
    <scope>NUCLEOTIDE SEQUENCE [LARGE SCALE GENOMIC DNA]</scope>
    <source>
        <strain evidence="4 5">MRM 9.3</strain>
    </source>
</reference>
<dbReference type="EMBL" id="RQSP01000013">
    <property type="protein sequence ID" value="KAB5607326.1"/>
    <property type="molecule type" value="Genomic_DNA"/>
</dbReference>
<dbReference type="Pfam" id="PF01551">
    <property type="entry name" value="Peptidase_M23"/>
    <property type="match status" value="1"/>
</dbReference>
<accession>A0A5N5RJ37</accession>
<feature type="domain" description="M23ase beta-sheet core" evidence="3">
    <location>
        <begin position="152"/>
        <end position="244"/>
    </location>
</feature>
<sequence>MLSIPVIMPRAASSMVPLPTQSVEPSSRPTVGSMPSRSTISLSSISLSPTRMKQLLDWRLQVGSCGSIRRSDQTRLTLPALQTSMQIFGGAESSASYRHPFATTLQDDSHARGHLPLAIQSDDGCTSRMTWPVDSPDVIRAFDQPSKPWLAGHRGVDLAAESGDRIIAPAEGTVSFSGSVAGKSVVSVTHTGRNTGLVSTFEPASSSLAVGTMVRRGQAVATVEGESDHCTDTCLHWGIKRAGANTSVEGRTQYLDPHRYATAGRIGLKPAT</sequence>
<comment type="caution">
    <text evidence="4">The sequence shown here is derived from an EMBL/GenBank/DDBJ whole genome shotgun (WGS) entry which is preliminary data.</text>
</comment>